<protein>
    <recommendedName>
        <fullName evidence="1">Tet-like 2OG-Fe(II) oxygenase domain-containing protein</fullName>
    </recommendedName>
</protein>
<accession>A0A0L6VVG0</accession>
<dbReference type="EMBL" id="LAVV01000111">
    <property type="protein sequence ID" value="KNZ64624.1"/>
    <property type="molecule type" value="Genomic_DNA"/>
</dbReference>
<evidence type="ECO:0000259" key="1">
    <source>
        <dbReference type="Pfam" id="PF20515"/>
    </source>
</evidence>
<comment type="caution">
    <text evidence="2">The sequence shown here is derived from an EMBL/GenBank/DDBJ whole genome shotgun (WGS) entry which is preliminary data.</text>
</comment>
<dbReference type="Proteomes" id="UP000037035">
    <property type="component" value="Unassembled WGS sequence"/>
</dbReference>
<gene>
    <name evidence="2" type="ORF">VP01_100g18</name>
</gene>
<evidence type="ECO:0000313" key="2">
    <source>
        <dbReference type="EMBL" id="KNZ64624.1"/>
    </source>
</evidence>
<sequence>MTERKTAQHQTEPLCSLTSSCPHFQPQTQCQNLFIKQILPLLDISLKSQYQNLIAQYTYQNPNKLKGPQYSVKMYRIQRNIGSSKQIFLNKTILFKNIDSFFSEDPNGFTCHLSFTISNFANLPHKENNASPFTLATWIPIKQTTGKLVEEKFKVKGGFNGIIESAWKATEYSHLNLPSHTPSQSLHTFMRISSQLPKKTQAALEKN</sequence>
<feature type="domain" description="Tet-like 2OG-Fe(II) oxygenase" evidence="1">
    <location>
        <begin position="97"/>
        <end position="179"/>
    </location>
</feature>
<dbReference type="AlphaFoldDB" id="A0A0L6VVG0"/>
<reference evidence="2 3" key="1">
    <citation type="submission" date="2015-08" db="EMBL/GenBank/DDBJ databases">
        <title>Next Generation Sequencing and Analysis of the Genome of Puccinia sorghi L Schw, the Causal Agent of Maize Common Rust.</title>
        <authorList>
            <person name="Rochi L."/>
            <person name="Burguener G."/>
            <person name="Darino M."/>
            <person name="Turjanski A."/>
            <person name="Kreff E."/>
            <person name="Dieguez M.J."/>
            <person name="Sacco F."/>
        </authorList>
    </citation>
    <scope>NUCLEOTIDE SEQUENCE [LARGE SCALE GENOMIC DNA]</scope>
    <source>
        <strain evidence="2 3">RO10H11247</strain>
    </source>
</reference>
<organism evidence="2 3">
    <name type="scientific">Puccinia sorghi</name>
    <dbReference type="NCBI Taxonomy" id="27349"/>
    <lineage>
        <taxon>Eukaryota</taxon>
        <taxon>Fungi</taxon>
        <taxon>Dikarya</taxon>
        <taxon>Basidiomycota</taxon>
        <taxon>Pucciniomycotina</taxon>
        <taxon>Pucciniomycetes</taxon>
        <taxon>Pucciniales</taxon>
        <taxon>Pucciniaceae</taxon>
        <taxon>Puccinia</taxon>
    </lineage>
</organism>
<keyword evidence="3" id="KW-1185">Reference proteome</keyword>
<dbReference type="OrthoDB" id="2496844at2759"/>
<dbReference type="Pfam" id="PF20515">
    <property type="entry name" value="2OG-FeII_Oxy_6"/>
    <property type="match status" value="1"/>
</dbReference>
<name>A0A0L6VVG0_9BASI</name>
<dbReference type="VEuPathDB" id="FungiDB:VP01_100g18"/>
<dbReference type="InterPro" id="IPR046798">
    <property type="entry name" value="2OG-FeII_Oxy_6"/>
</dbReference>
<evidence type="ECO:0000313" key="3">
    <source>
        <dbReference type="Proteomes" id="UP000037035"/>
    </source>
</evidence>
<dbReference type="STRING" id="27349.A0A0L6VVG0"/>
<proteinExistence type="predicted"/>